<organism evidence="3 4">
    <name type="scientific">Pseudooceanicola antarcticus</name>
    <dbReference type="NCBI Taxonomy" id="1247613"/>
    <lineage>
        <taxon>Bacteria</taxon>
        <taxon>Pseudomonadati</taxon>
        <taxon>Pseudomonadota</taxon>
        <taxon>Alphaproteobacteria</taxon>
        <taxon>Rhodobacterales</taxon>
        <taxon>Paracoccaceae</taxon>
        <taxon>Pseudooceanicola</taxon>
    </lineage>
</organism>
<dbReference type="EMBL" id="OBEA01000005">
    <property type="protein sequence ID" value="SNY54323.1"/>
    <property type="molecule type" value="Genomic_DNA"/>
</dbReference>
<evidence type="ECO:0000313" key="5">
    <source>
        <dbReference type="Proteomes" id="UP000231702"/>
    </source>
</evidence>
<dbReference type="Proteomes" id="UP000231655">
    <property type="component" value="Unassembled WGS sequence"/>
</dbReference>
<evidence type="ECO:0000259" key="1">
    <source>
        <dbReference type="Pfam" id="PF07238"/>
    </source>
</evidence>
<evidence type="ECO:0000313" key="4">
    <source>
        <dbReference type="Proteomes" id="UP000231655"/>
    </source>
</evidence>
<evidence type="ECO:0000313" key="2">
    <source>
        <dbReference type="EMBL" id="PJE29799.1"/>
    </source>
</evidence>
<dbReference type="InterPro" id="IPR009875">
    <property type="entry name" value="PilZ_domain"/>
</dbReference>
<dbReference type="GO" id="GO:0035438">
    <property type="term" value="F:cyclic-di-GMP binding"/>
    <property type="evidence" value="ECO:0007669"/>
    <property type="project" value="InterPro"/>
</dbReference>
<accession>A0A285J2M7</accession>
<protein>
    <submittedName>
        <fullName evidence="3">PilZ domain-containing protein</fullName>
    </submittedName>
</protein>
<proteinExistence type="predicted"/>
<dbReference type="EMBL" id="PGTD01000015">
    <property type="protein sequence ID" value="PJE29799.1"/>
    <property type="molecule type" value="Genomic_DNA"/>
</dbReference>
<dbReference type="Proteomes" id="UP000231702">
    <property type="component" value="Unassembled WGS sequence"/>
</dbReference>
<dbReference type="Gene3D" id="2.40.10.220">
    <property type="entry name" value="predicted glycosyltransferase like domains"/>
    <property type="match status" value="1"/>
</dbReference>
<reference evidence="3 4" key="1">
    <citation type="submission" date="2017-09" db="EMBL/GenBank/DDBJ databases">
        <authorList>
            <person name="Ehlers B."/>
            <person name="Leendertz F.H."/>
        </authorList>
    </citation>
    <scope>NUCLEOTIDE SEQUENCE [LARGE SCALE GENOMIC DNA]</scope>
    <source>
        <strain evidence="3 4">CGMCC 1.12662</strain>
    </source>
</reference>
<reference evidence="2 5" key="2">
    <citation type="journal article" date="2018" name="Int. J. Syst. Evol. Microbiol.">
        <title>Pseudooceanicola lipolyticus sp. nov., a marine alphaproteobacterium, reclassification of Oceanicola flagellatus as Pseudooceanicola flagellatus comb. nov. and emended description of the genus Pseudooceanicola.</title>
        <authorList>
            <person name="Huang M.-M."/>
            <person name="Guo L.-L."/>
            <person name="Wu Y.-H."/>
            <person name="Lai Q.-L."/>
            <person name="Shao Z.-Z."/>
            <person name="Wang C.-S."/>
            <person name="Wu M."/>
            <person name="Xu X.-W."/>
        </authorList>
    </citation>
    <scope>NUCLEOTIDE SEQUENCE [LARGE SCALE GENOMIC DNA]</scope>
    <source>
        <strain evidence="2 5">Ar-45</strain>
    </source>
</reference>
<gene>
    <name evidence="2" type="ORF">CVM39_07805</name>
    <name evidence="3" type="ORF">SAMN06297129_2799</name>
</gene>
<sequence length="148" mass="16423">MSIVLPPATLQNLRQHARYPLRRPCTLIFRDRSMSCLLVDISLGGAGVELPMHVSNYGGFEGLRFQLPDVISCRSDLRWSADRRLGMQFAPVAHRSPALLSLIAGLERAALDGRLDMSGDSAGFARVVNRGHPTRLFPVSWSAARQRR</sequence>
<dbReference type="RefSeq" id="WP_097146510.1">
    <property type="nucleotide sequence ID" value="NZ_OBEA01000005.1"/>
</dbReference>
<dbReference type="Pfam" id="PF07238">
    <property type="entry name" value="PilZ"/>
    <property type="match status" value="1"/>
</dbReference>
<dbReference type="SUPFAM" id="SSF141371">
    <property type="entry name" value="PilZ domain-like"/>
    <property type="match status" value="1"/>
</dbReference>
<name>A0A285J2M7_9RHOB</name>
<evidence type="ECO:0000313" key="3">
    <source>
        <dbReference type="EMBL" id="SNY54323.1"/>
    </source>
</evidence>
<dbReference type="OrthoDB" id="7873301at2"/>
<feature type="domain" description="PilZ" evidence="1">
    <location>
        <begin position="13"/>
        <end position="96"/>
    </location>
</feature>
<keyword evidence="5" id="KW-1185">Reference proteome</keyword>
<dbReference type="AlphaFoldDB" id="A0A285J2M7"/>